<dbReference type="PANTHER" id="PTHR47326:SF1">
    <property type="entry name" value="HTH PSQ-TYPE DOMAIN-CONTAINING PROTEIN"/>
    <property type="match status" value="1"/>
</dbReference>
<protein>
    <recommendedName>
        <fullName evidence="3">SCAN domain-containing protein</fullName>
    </recommendedName>
</protein>
<reference evidence="1 2" key="1">
    <citation type="journal article" date="2014" name="Curr. Biol.">
        <title>The genome of the clonal raider ant Cerapachys biroi.</title>
        <authorList>
            <person name="Oxley P.R."/>
            <person name="Ji L."/>
            <person name="Fetter-Pruneda I."/>
            <person name="McKenzie S.K."/>
            <person name="Li C."/>
            <person name="Hu H."/>
            <person name="Zhang G."/>
            <person name="Kronauer D.J."/>
        </authorList>
    </citation>
    <scope>NUCLEOTIDE SEQUENCE [LARGE SCALE GENOMIC DNA]</scope>
</reference>
<evidence type="ECO:0008006" key="3">
    <source>
        <dbReference type="Google" id="ProtNLM"/>
    </source>
</evidence>
<evidence type="ECO:0000313" key="2">
    <source>
        <dbReference type="Proteomes" id="UP000053097"/>
    </source>
</evidence>
<dbReference type="EMBL" id="KK107092">
    <property type="protein sequence ID" value="EZA59737.1"/>
    <property type="molecule type" value="Genomic_DNA"/>
</dbReference>
<dbReference type="Gene3D" id="3.30.420.10">
    <property type="entry name" value="Ribonuclease H-like superfamily/Ribonuclease H"/>
    <property type="match status" value="1"/>
</dbReference>
<keyword evidence="2" id="KW-1185">Reference proteome</keyword>
<organism evidence="1 2">
    <name type="scientific">Ooceraea biroi</name>
    <name type="common">Clonal raider ant</name>
    <name type="synonym">Cerapachys biroi</name>
    <dbReference type="NCBI Taxonomy" id="2015173"/>
    <lineage>
        <taxon>Eukaryota</taxon>
        <taxon>Metazoa</taxon>
        <taxon>Ecdysozoa</taxon>
        <taxon>Arthropoda</taxon>
        <taxon>Hexapoda</taxon>
        <taxon>Insecta</taxon>
        <taxon>Pterygota</taxon>
        <taxon>Neoptera</taxon>
        <taxon>Endopterygota</taxon>
        <taxon>Hymenoptera</taxon>
        <taxon>Apocrita</taxon>
        <taxon>Aculeata</taxon>
        <taxon>Formicoidea</taxon>
        <taxon>Formicidae</taxon>
        <taxon>Dorylinae</taxon>
        <taxon>Ooceraea</taxon>
    </lineage>
</organism>
<proteinExistence type="predicted"/>
<sequence>WYQHDGAPPHYAYQVRAYLNHAFSNRWIGRNEPILWPPRSPDLMSPDFFAIMVGCNNSFMTHLKSEVPQLITLHCICHSSKLIASKACAKLLSSCEEKSVMQGISLASLIVISLLPISEFKINMKFYRNKGQGFTVT</sequence>
<name>A0A026WUP6_OOCBI</name>
<accession>A0A026WUP6</accession>
<dbReference type="Proteomes" id="UP000053097">
    <property type="component" value="Unassembled WGS sequence"/>
</dbReference>
<evidence type="ECO:0000313" key="1">
    <source>
        <dbReference type="EMBL" id="EZA59737.1"/>
    </source>
</evidence>
<dbReference type="InterPro" id="IPR036397">
    <property type="entry name" value="RNaseH_sf"/>
</dbReference>
<gene>
    <name evidence="1" type="ORF">X777_16312</name>
</gene>
<dbReference type="AlphaFoldDB" id="A0A026WUP6"/>
<dbReference type="PANTHER" id="PTHR47326">
    <property type="entry name" value="TRANSPOSABLE ELEMENT TC3 TRANSPOSASE-LIKE PROTEIN"/>
    <property type="match status" value="1"/>
</dbReference>
<feature type="non-terminal residue" evidence="1">
    <location>
        <position position="1"/>
    </location>
</feature>
<dbReference type="STRING" id="2015173.A0A026WUP6"/>
<dbReference type="GO" id="GO:0003676">
    <property type="term" value="F:nucleic acid binding"/>
    <property type="evidence" value="ECO:0007669"/>
    <property type="project" value="InterPro"/>
</dbReference>